<evidence type="ECO:0000313" key="2">
    <source>
        <dbReference type="EMBL" id="KKN57106.1"/>
    </source>
</evidence>
<gene>
    <name evidence="2" type="ORF">LCGC14_0565780</name>
</gene>
<comment type="caution">
    <text evidence="2">The sequence shown here is derived from an EMBL/GenBank/DDBJ whole genome shotgun (WGS) entry which is preliminary data.</text>
</comment>
<organism evidence="2">
    <name type="scientific">marine sediment metagenome</name>
    <dbReference type="NCBI Taxonomy" id="412755"/>
    <lineage>
        <taxon>unclassified sequences</taxon>
        <taxon>metagenomes</taxon>
        <taxon>ecological metagenomes</taxon>
    </lineage>
</organism>
<dbReference type="SMART" id="SM00710">
    <property type="entry name" value="PbH1"/>
    <property type="match status" value="4"/>
</dbReference>
<reference evidence="2" key="1">
    <citation type="journal article" date="2015" name="Nature">
        <title>Complex archaea that bridge the gap between prokaryotes and eukaryotes.</title>
        <authorList>
            <person name="Spang A."/>
            <person name="Saw J.H."/>
            <person name="Jorgensen S.L."/>
            <person name="Zaremba-Niedzwiedzka K."/>
            <person name="Martijn J."/>
            <person name="Lind A.E."/>
            <person name="van Eijk R."/>
            <person name="Schleper C."/>
            <person name="Guy L."/>
            <person name="Ettema T.J."/>
        </authorList>
    </citation>
    <scope>NUCLEOTIDE SEQUENCE</scope>
</reference>
<sequence length="414" mass="43853">MALSAGALWGVRPGGNDLNGCYFYDEDPGTSVDYTDQDAAEETFTNLTTSGAGSTTLTDGDAGGLFTAAMPGNGIYISGGTNFTVGMYYVKTRTDANNVVLDRSPTPGGAGASGAGKLGGSRLTLLDAFFEGVSAGDTIWIMAGSFTLTEVINISKSGTSTLRIKMYGYNTTRGDEPQDDARPYIDCTATRYFYFPSHWIIEHFRLEGSTLNVLQLGGAYSRVRNVKSENTSVIPNGYAIQASGQGSVVEDCECISANGYGLSITTDGIARYNECHDSVRGIYATGPQVTLLNNLCYDNTDGIYGDSDYLKIQGNTLDGNSGKGIDLVTGEICDLVNNILSNNGTGVNATNVRESNYLDYNDFFTNGTDVTNVTKGANTLAVDPDYVNRAIKNFSLNPTSALIAAGLQLRKGVG</sequence>
<dbReference type="InterPro" id="IPR012334">
    <property type="entry name" value="Pectin_lyas_fold"/>
</dbReference>
<dbReference type="Pfam" id="PF13229">
    <property type="entry name" value="Beta_helix"/>
    <property type="match status" value="1"/>
</dbReference>
<dbReference type="AlphaFoldDB" id="A0A0F9U744"/>
<feature type="domain" description="Right handed beta helix" evidence="1">
    <location>
        <begin position="222"/>
        <end position="363"/>
    </location>
</feature>
<proteinExistence type="predicted"/>
<dbReference type="InterPro" id="IPR006626">
    <property type="entry name" value="PbH1"/>
</dbReference>
<evidence type="ECO:0000259" key="1">
    <source>
        <dbReference type="Pfam" id="PF13229"/>
    </source>
</evidence>
<dbReference type="InterPro" id="IPR039448">
    <property type="entry name" value="Beta_helix"/>
</dbReference>
<dbReference type="EMBL" id="LAZR01000819">
    <property type="protein sequence ID" value="KKN57106.1"/>
    <property type="molecule type" value="Genomic_DNA"/>
</dbReference>
<protein>
    <recommendedName>
        <fullName evidence="1">Right handed beta helix domain-containing protein</fullName>
    </recommendedName>
</protein>
<accession>A0A0F9U744</accession>
<name>A0A0F9U744_9ZZZZ</name>
<dbReference type="Gene3D" id="2.160.20.10">
    <property type="entry name" value="Single-stranded right-handed beta-helix, Pectin lyase-like"/>
    <property type="match status" value="1"/>
</dbReference>
<dbReference type="SUPFAM" id="SSF51126">
    <property type="entry name" value="Pectin lyase-like"/>
    <property type="match status" value="1"/>
</dbReference>
<dbReference type="InterPro" id="IPR011050">
    <property type="entry name" value="Pectin_lyase_fold/virulence"/>
</dbReference>